<gene>
    <name evidence="2" type="ordered locus">Dtox_2876</name>
</gene>
<evidence type="ECO:0000313" key="3">
    <source>
        <dbReference type="Proteomes" id="UP000002217"/>
    </source>
</evidence>
<dbReference type="KEGG" id="dae:Dtox_2876"/>
<dbReference type="InterPro" id="IPR014444">
    <property type="entry name" value="PH1575-like"/>
</dbReference>
<dbReference type="STRING" id="485916.Dtox_2876"/>
<dbReference type="EMBL" id="CP001720">
    <property type="protein sequence ID" value="ACV63641.1"/>
    <property type="molecule type" value="Genomic_DNA"/>
</dbReference>
<evidence type="ECO:0000259" key="1">
    <source>
        <dbReference type="Pfam" id="PF01937"/>
    </source>
</evidence>
<reference evidence="2 3" key="1">
    <citation type="journal article" date="2009" name="Stand. Genomic Sci.">
        <title>Complete genome sequence of Desulfotomaculum acetoxidans type strain (5575).</title>
        <authorList>
            <person name="Spring S."/>
            <person name="Lapidus A."/>
            <person name="Schroder M."/>
            <person name="Gleim D."/>
            <person name="Sims D."/>
            <person name="Meincke L."/>
            <person name="Glavina Del Rio T."/>
            <person name="Tice H."/>
            <person name="Copeland A."/>
            <person name="Cheng J.F."/>
            <person name="Lucas S."/>
            <person name="Chen F."/>
            <person name="Nolan M."/>
            <person name="Bruce D."/>
            <person name="Goodwin L."/>
            <person name="Pitluck S."/>
            <person name="Ivanova N."/>
            <person name="Mavromatis K."/>
            <person name="Mikhailova N."/>
            <person name="Pati A."/>
            <person name="Chen A."/>
            <person name="Palaniappan K."/>
            <person name="Land M."/>
            <person name="Hauser L."/>
            <person name="Chang Y.J."/>
            <person name="Jeffries C.D."/>
            <person name="Chain P."/>
            <person name="Saunders E."/>
            <person name="Brettin T."/>
            <person name="Detter J.C."/>
            <person name="Goker M."/>
            <person name="Bristow J."/>
            <person name="Eisen J.A."/>
            <person name="Markowitz V."/>
            <person name="Hugenholtz P."/>
            <person name="Kyrpides N.C."/>
            <person name="Klenk H.P."/>
            <person name="Han C."/>
        </authorList>
    </citation>
    <scope>NUCLEOTIDE SEQUENCE [LARGE SCALE GENOMIC DNA]</scope>
    <source>
        <strain evidence="3">ATCC 49208 / DSM 771 / VKM B-1644</strain>
    </source>
</reference>
<dbReference type="InterPro" id="IPR002791">
    <property type="entry name" value="ARMT1-like_metal-bd"/>
</dbReference>
<dbReference type="InterPro" id="IPR036075">
    <property type="entry name" value="ARMT-1-like_metal-bd_sf"/>
</dbReference>
<dbReference type="PIRSF" id="PIRSF006593">
    <property type="entry name" value="UCP006593"/>
    <property type="match status" value="1"/>
</dbReference>
<dbReference type="Proteomes" id="UP000002217">
    <property type="component" value="Chromosome"/>
</dbReference>
<proteinExistence type="predicted"/>
<name>C8W2F7_DESAS</name>
<feature type="domain" description="Damage-control phosphatase ARMT1-like metal-binding" evidence="1">
    <location>
        <begin position="3"/>
        <end position="281"/>
    </location>
</feature>
<dbReference type="AlphaFoldDB" id="C8W2F7"/>
<protein>
    <recommendedName>
        <fullName evidence="1">Damage-control phosphatase ARMT1-like metal-binding domain-containing protein</fullName>
    </recommendedName>
</protein>
<evidence type="ECO:0000313" key="2">
    <source>
        <dbReference type="EMBL" id="ACV63641.1"/>
    </source>
</evidence>
<dbReference type="Gene3D" id="1.10.285.20">
    <property type="entry name" value="Uncharacterised protein PF01937, DUF89, domain 2"/>
    <property type="match status" value="1"/>
</dbReference>
<accession>C8W2F7</accession>
<dbReference type="HOGENOM" id="CLU_071520_1_0_9"/>
<dbReference type="Pfam" id="PF01937">
    <property type="entry name" value="ARMT1-like_dom"/>
    <property type="match status" value="1"/>
</dbReference>
<keyword evidence="3" id="KW-1185">Reference proteome</keyword>
<dbReference type="OrthoDB" id="9796465at2"/>
<organism evidence="2 3">
    <name type="scientific">Desulfofarcimen acetoxidans (strain ATCC 49208 / DSM 771 / KCTC 5769 / VKM B-1644 / 5575)</name>
    <name type="common">Desulfotomaculum acetoxidans</name>
    <dbReference type="NCBI Taxonomy" id="485916"/>
    <lineage>
        <taxon>Bacteria</taxon>
        <taxon>Bacillati</taxon>
        <taxon>Bacillota</taxon>
        <taxon>Clostridia</taxon>
        <taxon>Eubacteriales</taxon>
        <taxon>Peptococcaceae</taxon>
        <taxon>Desulfofarcimen</taxon>
    </lineage>
</organism>
<sequence>MRTFVDCVPCYLKQAIICMTIAGASEDRQHRILYELMDTIKGFDRDQTPCDNSTEILLQLYKSLGMDDPYREAKRESNDLALSIFPKLKVMLENSTDRLYDSLKFAVAGNVIDLGINKTFDIDESLRQSKEAGFARDDYEKFVAGLNNVDRVLILGDNSGEIVFDKLLVEELVSQNKKVTYVVKGAPILNDATVEDAEYVEMHRVAEVITTGSQYLGTSLANISPELLQLLQKTDLIISKGQANFESLEQEAWARERIFFLLKIKCDCVAEVAGARLGDLVFFTRDKVAI</sequence>
<dbReference type="RefSeq" id="WP_015758334.1">
    <property type="nucleotide sequence ID" value="NC_013216.1"/>
</dbReference>
<dbReference type="Gene3D" id="3.40.50.10880">
    <property type="entry name" value="Uncharacterised protein PF01937, DUF89, domain 3"/>
    <property type="match status" value="1"/>
</dbReference>
<dbReference type="SUPFAM" id="SSF111321">
    <property type="entry name" value="AF1104-like"/>
    <property type="match status" value="1"/>
</dbReference>
<dbReference type="eggNOG" id="COG1578">
    <property type="taxonomic scope" value="Bacteria"/>
</dbReference>